<evidence type="ECO:0000256" key="1">
    <source>
        <dbReference type="ARBA" id="ARBA00004141"/>
    </source>
</evidence>
<keyword evidence="9 16" id="KW-1133">Transmembrane helix</keyword>
<feature type="transmembrane region" description="Helical" evidence="16">
    <location>
        <begin position="145"/>
        <end position="168"/>
    </location>
</feature>
<dbReference type="RefSeq" id="WP_098038880.1">
    <property type="nucleotide sequence ID" value="NZ_CWGJ01000025.1"/>
</dbReference>
<evidence type="ECO:0000256" key="14">
    <source>
        <dbReference type="ARBA" id="ARBA00048586"/>
    </source>
</evidence>
<evidence type="ECO:0000256" key="6">
    <source>
        <dbReference type="ARBA" id="ARBA00022516"/>
    </source>
</evidence>
<evidence type="ECO:0000256" key="13">
    <source>
        <dbReference type="ARBA" id="ARBA00023264"/>
    </source>
</evidence>
<dbReference type="GO" id="GO:0046474">
    <property type="term" value="P:glycerophospholipid biosynthetic process"/>
    <property type="evidence" value="ECO:0007669"/>
    <property type="project" value="TreeGrafter"/>
</dbReference>
<feature type="transmembrane region" description="Helical" evidence="16">
    <location>
        <begin position="65"/>
        <end position="82"/>
    </location>
</feature>
<dbReference type="PROSITE" id="PS00379">
    <property type="entry name" value="CDP_ALCOHOL_P_TRANSF"/>
    <property type="match status" value="1"/>
</dbReference>
<dbReference type="PIRSF" id="PIRSF000847">
    <property type="entry name" value="Phos_ph_gly_syn"/>
    <property type="match status" value="1"/>
</dbReference>
<gene>
    <name evidence="17" type="primary">pgsa3</name>
    <name evidence="17" type="ORF">ELAC_1696</name>
</gene>
<dbReference type="InterPro" id="IPR004570">
    <property type="entry name" value="Phosphatidylglycerol_P_synth"/>
</dbReference>
<keyword evidence="18" id="KW-1185">Reference proteome</keyword>
<evidence type="ECO:0000256" key="15">
    <source>
        <dbReference type="RuleBase" id="RU003750"/>
    </source>
</evidence>
<dbReference type="InterPro" id="IPR050324">
    <property type="entry name" value="CDP-alcohol_PTase-I"/>
</dbReference>
<evidence type="ECO:0000256" key="4">
    <source>
        <dbReference type="ARBA" id="ARBA00013170"/>
    </source>
</evidence>
<dbReference type="GO" id="GO:0008444">
    <property type="term" value="F:CDP-diacylglycerol-glycerol-3-phosphate 3-phosphatidyltransferase activity"/>
    <property type="evidence" value="ECO:0007669"/>
    <property type="project" value="UniProtKB-EC"/>
</dbReference>
<keyword evidence="13" id="KW-1208">Phospholipid metabolism</keyword>
<feature type="transmembrane region" description="Helical" evidence="16">
    <location>
        <begin position="25"/>
        <end position="44"/>
    </location>
</feature>
<dbReference type="Proteomes" id="UP000220251">
    <property type="component" value="Unassembled WGS sequence"/>
</dbReference>
<dbReference type="OrthoDB" id="9796672at2"/>
<dbReference type="InterPro" id="IPR000462">
    <property type="entry name" value="CDP-OH_P_trans"/>
</dbReference>
<evidence type="ECO:0000256" key="5">
    <source>
        <dbReference type="ARBA" id="ARBA00014944"/>
    </source>
</evidence>
<evidence type="ECO:0000256" key="9">
    <source>
        <dbReference type="ARBA" id="ARBA00022989"/>
    </source>
</evidence>
<dbReference type="EMBL" id="CWGJ01000025">
    <property type="protein sequence ID" value="CRX39023.1"/>
    <property type="molecule type" value="Genomic_DNA"/>
</dbReference>
<evidence type="ECO:0000256" key="2">
    <source>
        <dbReference type="ARBA" id="ARBA00005042"/>
    </source>
</evidence>
<evidence type="ECO:0000256" key="11">
    <source>
        <dbReference type="ARBA" id="ARBA00023136"/>
    </source>
</evidence>
<keyword evidence="11 16" id="KW-0472">Membrane</keyword>
<comment type="subcellular location">
    <subcellularLocation>
        <location evidence="1">Membrane</location>
        <topology evidence="1">Multi-pass membrane protein</topology>
    </subcellularLocation>
</comment>
<organism evidence="17 18">
    <name type="scientific">Estrella lausannensis</name>
    <dbReference type="NCBI Taxonomy" id="483423"/>
    <lineage>
        <taxon>Bacteria</taxon>
        <taxon>Pseudomonadati</taxon>
        <taxon>Chlamydiota</taxon>
        <taxon>Chlamydiia</taxon>
        <taxon>Parachlamydiales</taxon>
        <taxon>Candidatus Criblamydiaceae</taxon>
        <taxon>Estrella</taxon>
    </lineage>
</organism>
<comment type="similarity">
    <text evidence="3 15">Belongs to the CDP-alcohol phosphatidyltransferase class-I family.</text>
</comment>
<keyword evidence="6" id="KW-0444">Lipid biosynthesis</keyword>
<protein>
    <recommendedName>
        <fullName evidence="5">CDP-diacylglycerol--glycerol-3-phosphate 3-phosphatidyltransferase</fullName>
        <ecNumber evidence="4">2.7.8.5</ecNumber>
    </recommendedName>
</protein>
<evidence type="ECO:0000313" key="18">
    <source>
        <dbReference type="Proteomes" id="UP000220251"/>
    </source>
</evidence>
<keyword evidence="8 16" id="KW-0812">Transmembrane</keyword>
<dbReference type="InterPro" id="IPR048254">
    <property type="entry name" value="CDP_ALCOHOL_P_TRANSF_CS"/>
</dbReference>
<name>A0A0H5DRZ1_9BACT</name>
<proteinExistence type="inferred from homology"/>
<evidence type="ECO:0000256" key="8">
    <source>
        <dbReference type="ARBA" id="ARBA00022692"/>
    </source>
</evidence>
<dbReference type="PANTHER" id="PTHR14269:SF11">
    <property type="entry name" value="CDP-DIACYLGLYCEROL--GLYCEROL-3-PHOSPHATE 3-PHOSPHATIDYLTRANSFERASE"/>
    <property type="match status" value="1"/>
</dbReference>
<accession>A0A0H5DRZ1</accession>
<dbReference type="AlphaFoldDB" id="A0A0H5DRZ1"/>
<keyword evidence="12" id="KW-0594">Phospholipid biosynthesis</keyword>
<evidence type="ECO:0000256" key="7">
    <source>
        <dbReference type="ARBA" id="ARBA00022679"/>
    </source>
</evidence>
<dbReference type="InterPro" id="IPR043130">
    <property type="entry name" value="CDP-OH_PTrfase_TM_dom"/>
</dbReference>
<dbReference type="EC" id="2.7.8.5" evidence="4"/>
<comment type="catalytic activity">
    <reaction evidence="14">
        <text>a CDP-1,2-diacyl-sn-glycerol + sn-glycerol 3-phosphate = a 1,2-diacyl-sn-glycero-3-phospho-(1'-sn-glycero-3'-phosphate) + CMP + H(+)</text>
        <dbReference type="Rhea" id="RHEA:12593"/>
        <dbReference type="ChEBI" id="CHEBI:15378"/>
        <dbReference type="ChEBI" id="CHEBI:57597"/>
        <dbReference type="ChEBI" id="CHEBI:58332"/>
        <dbReference type="ChEBI" id="CHEBI:60110"/>
        <dbReference type="ChEBI" id="CHEBI:60377"/>
        <dbReference type="EC" id="2.7.8.5"/>
    </reaction>
</comment>
<evidence type="ECO:0000256" key="16">
    <source>
        <dbReference type="SAM" id="Phobius"/>
    </source>
</evidence>
<dbReference type="Gene3D" id="1.20.120.1760">
    <property type="match status" value="1"/>
</dbReference>
<comment type="pathway">
    <text evidence="2">Phospholipid metabolism; phosphatidylglycerol biosynthesis; phosphatidylglycerol from CDP-diacylglycerol: step 1/2.</text>
</comment>
<sequence>MHHLPNLLSVSRIFLSLLLFSDQQSVRLLAIFLAGLTDFLDGFLARKLSWISKWGTTLDPIGDKFFVMIGLVCFILEGSVSVLEALLMLSRDFAIVLFAFYLLYKKSLKDYPIRAIFFGKVTTALQLGTFLLLACNMAIPFPVYVVFLCLGILALFELWYTFAFSTVLQKNSSK</sequence>
<dbReference type="GO" id="GO:0016020">
    <property type="term" value="C:membrane"/>
    <property type="evidence" value="ECO:0007669"/>
    <property type="project" value="UniProtKB-SubCell"/>
</dbReference>
<dbReference type="PANTHER" id="PTHR14269">
    <property type="entry name" value="CDP-DIACYLGLYCEROL--GLYCEROL-3-PHOSPHATE 3-PHOSPHATIDYLTRANSFERASE-RELATED"/>
    <property type="match status" value="1"/>
</dbReference>
<evidence type="ECO:0000256" key="10">
    <source>
        <dbReference type="ARBA" id="ARBA00023098"/>
    </source>
</evidence>
<keyword evidence="10" id="KW-0443">Lipid metabolism</keyword>
<evidence type="ECO:0000256" key="12">
    <source>
        <dbReference type="ARBA" id="ARBA00023209"/>
    </source>
</evidence>
<keyword evidence="7 15" id="KW-0808">Transferase</keyword>
<feature type="transmembrane region" description="Helical" evidence="16">
    <location>
        <begin position="116"/>
        <end position="139"/>
    </location>
</feature>
<evidence type="ECO:0000256" key="3">
    <source>
        <dbReference type="ARBA" id="ARBA00010441"/>
    </source>
</evidence>
<reference evidence="18" key="1">
    <citation type="submission" date="2015-06" db="EMBL/GenBank/DDBJ databases">
        <authorList>
            <person name="Bertelli C."/>
        </authorList>
    </citation>
    <scope>NUCLEOTIDE SEQUENCE [LARGE SCALE GENOMIC DNA]</scope>
    <source>
        <strain evidence="18">CRIB-30</strain>
    </source>
</reference>
<dbReference type="Pfam" id="PF01066">
    <property type="entry name" value="CDP-OH_P_transf"/>
    <property type="match status" value="1"/>
</dbReference>
<evidence type="ECO:0000313" key="17">
    <source>
        <dbReference type="EMBL" id="CRX39023.1"/>
    </source>
</evidence>